<sequence length="73" mass="8547">MSDLAREIVEFMETWDYYELYDADIEDCVRETTMELYNDRKGLADYLKDFVENANDDCCASEAGALYRRVVAL</sequence>
<gene>
    <name evidence="1" type="ORF">SAMN02745110_02267</name>
</gene>
<dbReference type="RefSeq" id="WP_078788059.1">
    <property type="nucleotide sequence ID" value="NZ_FMTO01000014.1"/>
</dbReference>
<dbReference type="EMBL" id="FUXA01000016">
    <property type="protein sequence ID" value="SJZ98895.1"/>
    <property type="molecule type" value="Genomic_DNA"/>
</dbReference>
<dbReference type="Proteomes" id="UP000189857">
    <property type="component" value="Unassembled WGS sequence"/>
</dbReference>
<dbReference type="AlphaFoldDB" id="A0A1T4Q528"/>
<accession>A0A1T4Q528</accession>
<name>A0A1T4Q528_9FIRM</name>
<evidence type="ECO:0000313" key="1">
    <source>
        <dbReference type="EMBL" id="SJZ98895.1"/>
    </source>
</evidence>
<organism evidence="1 2">
    <name type="scientific">Eubacterium ruminantium</name>
    <dbReference type="NCBI Taxonomy" id="42322"/>
    <lineage>
        <taxon>Bacteria</taxon>
        <taxon>Bacillati</taxon>
        <taxon>Bacillota</taxon>
        <taxon>Clostridia</taxon>
        <taxon>Eubacteriales</taxon>
        <taxon>Eubacteriaceae</taxon>
        <taxon>Eubacterium</taxon>
    </lineage>
</organism>
<keyword evidence="2" id="KW-1185">Reference proteome</keyword>
<evidence type="ECO:0000313" key="2">
    <source>
        <dbReference type="Proteomes" id="UP000189857"/>
    </source>
</evidence>
<reference evidence="1 2" key="1">
    <citation type="submission" date="2017-02" db="EMBL/GenBank/DDBJ databases">
        <authorList>
            <person name="Peterson S.W."/>
        </authorList>
    </citation>
    <scope>NUCLEOTIDE SEQUENCE [LARGE SCALE GENOMIC DNA]</scope>
    <source>
        <strain evidence="1 2">ATCC 17233</strain>
    </source>
</reference>
<proteinExistence type="predicted"/>
<protein>
    <submittedName>
        <fullName evidence="1">Uncharacterized protein</fullName>
    </submittedName>
</protein>